<comment type="cofactor">
    <cofactor evidence="1">
        <name>pyridoxal 5'-phosphate</name>
        <dbReference type="ChEBI" id="CHEBI:597326"/>
    </cofactor>
</comment>
<keyword evidence="20" id="KW-1185">Reference proteome</keyword>
<dbReference type="CDD" id="cd21675">
    <property type="entry name" value="SMP_TEX2"/>
    <property type="match status" value="1"/>
</dbReference>
<dbReference type="PANTHER" id="PTHR11999:SF167">
    <property type="entry name" value="AROMATIC-L-AMINO-ACID DECARBOXYLASE"/>
    <property type="match status" value="1"/>
</dbReference>
<dbReference type="GO" id="GO:0005737">
    <property type="term" value="C:cytoplasm"/>
    <property type="evidence" value="ECO:0007669"/>
    <property type="project" value="TreeGrafter"/>
</dbReference>
<dbReference type="GO" id="GO:0008289">
    <property type="term" value="F:lipid binding"/>
    <property type="evidence" value="ECO:0007669"/>
    <property type="project" value="UniProtKB-KW"/>
</dbReference>
<dbReference type="GO" id="GO:0042427">
    <property type="term" value="P:serotonin biosynthetic process"/>
    <property type="evidence" value="ECO:0007669"/>
    <property type="project" value="TreeGrafter"/>
</dbReference>
<dbReference type="GO" id="GO:0004058">
    <property type="term" value="F:aromatic-L-amino-acid decarboxylase activity"/>
    <property type="evidence" value="ECO:0007669"/>
    <property type="project" value="UniProtKB-EC"/>
</dbReference>
<dbReference type="EMBL" id="LWCA01000035">
    <property type="protein sequence ID" value="OAF71641.1"/>
    <property type="molecule type" value="Genomic_DNA"/>
</dbReference>
<evidence type="ECO:0000256" key="17">
    <source>
        <dbReference type="SAM" id="Phobius"/>
    </source>
</evidence>
<keyword evidence="6" id="KW-0127">Catecholamine biosynthesis</keyword>
<reference evidence="19 20" key="1">
    <citation type="submission" date="2016-04" db="EMBL/GenBank/DDBJ databases">
        <title>The genome of Intoshia linei affirms orthonectids as highly simplified spiralians.</title>
        <authorList>
            <person name="Mikhailov K.V."/>
            <person name="Slusarev G.S."/>
            <person name="Nikitin M.A."/>
            <person name="Logacheva M.D."/>
            <person name="Penin A."/>
            <person name="Aleoshin V."/>
            <person name="Panchin Y.V."/>
        </authorList>
    </citation>
    <scope>NUCLEOTIDE SEQUENCE [LARGE SCALE GENOMIC DNA]</scope>
    <source>
        <strain evidence="19">Intl2013</strain>
        <tissue evidence="19">Whole animal</tissue>
    </source>
</reference>
<evidence type="ECO:0000256" key="13">
    <source>
        <dbReference type="ARBA" id="ARBA00038886"/>
    </source>
</evidence>
<dbReference type="GO" id="GO:0016020">
    <property type="term" value="C:membrane"/>
    <property type="evidence" value="ECO:0007669"/>
    <property type="project" value="UniProtKB-SubCell"/>
</dbReference>
<evidence type="ECO:0000313" key="20">
    <source>
        <dbReference type="Proteomes" id="UP000078046"/>
    </source>
</evidence>
<evidence type="ECO:0000256" key="12">
    <source>
        <dbReference type="ARBA" id="ARBA00023239"/>
    </source>
</evidence>
<evidence type="ECO:0000256" key="10">
    <source>
        <dbReference type="ARBA" id="ARBA00023121"/>
    </source>
</evidence>
<feature type="transmembrane region" description="Helical" evidence="17">
    <location>
        <begin position="273"/>
        <end position="292"/>
    </location>
</feature>
<dbReference type="InterPro" id="IPR031468">
    <property type="entry name" value="SMP_LBD"/>
</dbReference>
<dbReference type="InterPro" id="IPR002129">
    <property type="entry name" value="PyrdxlP-dep_de-COase"/>
</dbReference>
<evidence type="ECO:0000256" key="9">
    <source>
        <dbReference type="ARBA" id="ARBA00023055"/>
    </source>
</evidence>
<keyword evidence="9" id="KW-0445">Lipid transport</keyword>
<name>A0A177BDJ9_9BILA</name>
<evidence type="ECO:0000256" key="4">
    <source>
        <dbReference type="ARBA" id="ARBA00011738"/>
    </source>
</evidence>
<evidence type="ECO:0000256" key="2">
    <source>
        <dbReference type="ARBA" id="ARBA00004370"/>
    </source>
</evidence>
<evidence type="ECO:0000256" key="16">
    <source>
        <dbReference type="SAM" id="MobiDB-lite"/>
    </source>
</evidence>
<organism evidence="19 20">
    <name type="scientific">Intoshia linei</name>
    <dbReference type="NCBI Taxonomy" id="1819745"/>
    <lineage>
        <taxon>Eukaryota</taxon>
        <taxon>Metazoa</taxon>
        <taxon>Spiralia</taxon>
        <taxon>Lophotrochozoa</taxon>
        <taxon>Mesozoa</taxon>
        <taxon>Orthonectida</taxon>
        <taxon>Rhopaluridae</taxon>
        <taxon>Intoshia</taxon>
    </lineage>
</organism>
<keyword evidence="17" id="KW-1133">Transmembrane helix</keyword>
<keyword evidence="8" id="KW-0663">Pyridoxal phosphate</keyword>
<protein>
    <recommendedName>
        <fullName evidence="14">Aromatic-L-amino-acid decarboxylase</fullName>
        <ecNumber evidence="13">4.1.1.28</ecNumber>
    </recommendedName>
    <alternativeName>
        <fullName evidence="15">DOPA decarboxylase</fullName>
    </alternativeName>
</protein>
<evidence type="ECO:0000256" key="8">
    <source>
        <dbReference type="ARBA" id="ARBA00022898"/>
    </source>
</evidence>
<keyword evidence="7" id="KW-0210">Decarboxylase</keyword>
<feature type="domain" description="SMP-LTD" evidence="18">
    <location>
        <begin position="626"/>
        <end position="906"/>
    </location>
</feature>
<dbReference type="Gene3D" id="3.40.640.10">
    <property type="entry name" value="Type I PLP-dependent aspartate aminotransferase-like (Major domain)"/>
    <property type="match status" value="2"/>
</dbReference>
<feature type="region of interest" description="Disordered" evidence="16">
    <location>
        <begin position="760"/>
        <end position="782"/>
    </location>
</feature>
<dbReference type="InterPro" id="IPR015421">
    <property type="entry name" value="PyrdxlP-dep_Trfase_major"/>
</dbReference>
<accession>A0A177BDJ9</accession>
<dbReference type="SUPFAM" id="SSF53383">
    <property type="entry name" value="PLP-dependent transferases"/>
    <property type="match status" value="1"/>
</dbReference>
<comment type="caution">
    <text evidence="19">The sequence shown here is derived from an EMBL/GenBank/DDBJ whole genome shotgun (WGS) entry which is preliminary data.</text>
</comment>
<dbReference type="GO" id="GO:0042423">
    <property type="term" value="P:catecholamine biosynthetic process"/>
    <property type="evidence" value="ECO:0007669"/>
    <property type="project" value="UniProtKB-KW"/>
</dbReference>
<dbReference type="Gene3D" id="3.90.1150.10">
    <property type="entry name" value="Aspartate Aminotransferase, domain 1"/>
    <property type="match status" value="1"/>
</dbReference>
<comment type="similarity">
    <text evidence="3">Belongs to the group II decarboxylase family.</text>
</comment>
<evidence type="ECO:0000256" key="14">
    <source>
        <dbReference type="ARBA" id="ARBA00040968"/>
    </source>
</evidence>
<dbReference type="Proteomes" id="UP000078046">
    <property type="component" value="Unassembled WGS sequence"/>
</dbReference>
<dbReference type="PRINTS" id="PR00800">
    <property type="entry name" value="YHDCRBOXLASE"/>
</dbReference>
<evidence type="ECO:0000256" key="15">
    <source>
        <dbReference type="ARBA" id="ARBA00041275"/>
    </source>
</evidence>
<dbReference type="GO" id="GO:0030170">
    <property type="term" value="F:pyridoxal phosphate binding"/>
    <property type="evidence" value="ECO:0007669"/>
    <property type="project" value="InterPro"/>
</dbReference>
<keyword evidence="17" id="KW-0812">Transmembrane</keyword>
<keyword evidence="11 17" id="KW-0472">Membrane</keyword>
<dbReference type="EC" id="4.1.1.28" evidence="13"/>
<sequence>MSDAMKKKPIELDDFNNDETEEQDILNCSNDIDKRLDFLSNQKISRIKKPSNLDNISEYIKNYTNDSSINFKQNMGLKKASVFSGIYSKIHKKLHSGKLIAEDTHGLLDTDVDNDIYGKQEVNDDADVAVKVIKPTPKESHAQKFKRIVKNKYMNHGQSSQVPNLKKVKLLNEHEISLSKNFYNASFNDNYHVRTMENAYDGNALAHIHNQTLIDNYQRQKDAPIIKKTKEKINIKNVLDHELAANNGNQPNLPSFFNINLVNKKIGVSMNEAASASIIMIIVITLYCYRFYNILPGFVYGFIFSQLFSCLVYLFFKIFRHYIWKNSYGDYKTTNQMLSDTSGTFPHYKNSNIFQGWVNISEDYADNTSFHLNDTNTVYVELYLDYMFLKYPNKPVLHKSLWNDVIPEDIEFIDVKKIYFTNFEHNSTIEIIPKNIPKRHLWNRKYPLKLTYYIENENYLKDAENQNSKLSNSLTKLNPTFTATTETEPDLINVNSEKKFKKYKIKRCSSLAADFDQEILIDELSLNSGSKYITEHVYLFGRTDRQKEDWFRRISYGIYKSEIIQEDLDDWVDVSDDLLYELRVYPKIPHLTDYFKKMYNNHMLKTMKLSRSGIGGQRHLPAINSIITRIFWDLFRNPYWTNDIKKRIENKLSVLRVPFFIDNLAVNKINLGNNVPIVRKLHFPQINDQGLWISVEIEYSGGFNMELETKINLLKLKKYGQSESEKYFYVYIALCKSKCRCEETKFESKNVQKDLEFGIDASSEDESGPGSSLGGSKEDSGLMKSQLEKKTFMRIVDKVAKSKYFQTATDNKFIKKAIEGVSQTSIGLNVEVNCIDGVLMINIPPPPTCRIWYSFLQCPNILFKAKPKVGQRVVNTSLITDWIEKKLLEEFQKVLVLPNMDDIMMDSKQFKKAGKELIDYIADYNDNIRELPVLSNVEPGFMKLCIPEHPPNEGHKFQNIMEDFKKHIVGGITHWNSPKFFAYFPAGQSYPSICADMLSSCLGCIGFSWIASPSCTELEVVMMNWLCEMLGLPEHFKSNSETGGGVIQGTASESTLICLMAARSKLLQKTKASDQLHKLVMYGSDQSHSSVERAGMLASVIVRKIPTNEDNSMNASELSSTILADKRSGLYPFYVVATLGTTPTCSFDNLTLLGNITKTHDIWLHVDAAYAGSAFICPEHRSYLKGIEHWQIPLGRRFRSLKLWFVIRSYGVDGLQEHIRRQIKLAHRFENYVIKDDKYYITHPVTMGLVCFRHKGSNRSNQNTLDKINNDGRIHLIGAMVKKIFILRLAICAASTNEQDVDYAWNTIKNINK</sequence>
<comment type="subunit">
    <text evidence="4">Homodimer.</text>
</comment>
<dbReference type="InterPro" id="IPR015424">
    <property type="entry name" value="PyrdxlP-dep_Trfase"/>
</dbReference>
<evidence type="ECO:0000256" key="6">
    <source>
        <dbReference type="ARBA" id="ARBA00022584"/>
    </source>
</evidence>
<proteinExistence type="inferred from homology"/>
<dbReference type="CDD" id="cd06450">
    <property type="entry name" value="DOPA_deC_like"/>
    <property type="match status" value="1"/>
</dbReference>
<dbReference type="PANTHER" id="PTHR11999">
    <property type="entry name" value="GROUP II PYRIDOXAL-5-PHOSPHATE DECARBOXYLASE"/>
    <property type="match status" value="1"/>
</dbReference>
<evidence type="ECO:0000256" key="7">
    <source>
        <dbReference type="ARBA" id="ARBA00022793"/>
    </source>
</evidence>
<dbReference type="PROSITE" id="PS51847">
    <property type="entry name" value="SMP"/>
    <property type="match status" value="1"/>
</dbReference>
<dbReference type="InterPro" id="IPR015422">
    <property type="entry name" value="PyrdxlP-dep_Trfase_small"/>
</dbReference>
<dbReference type="GO" id="GO:0006520">
    <property type="term" value="P:amino acid metabolic process"/>
    <property type="evidence" value="ECO:0007669"/>
    <property type="project" value="InterPro"/>
</dbReference>
<evidence type="ECO:0000256" key="3">
    <source>
        <dbReference type="ARBA" id="ARBA00009533"/>
    </source>
</evidence>
<evidence type="ECO:0000256" key="11">
    <source>
        <dbReference type="ARBA" id="ARBA00023136"/>
    </source>
</evidence>
<feature type="transmembrane region" description="Helical" evidence="17">
    <location>
        <begin position="298"/>
        <end position="316"/>
    </location>
</feature>
<evidence type="ECO:0000313" key="19">
    <source>
        <dbReference type="EMBL" id="OAF71641.1"/>
    </source>
</evidence>
<dbReference type="Pfam" id="PF00282">
    <property type="entry name" value="Pyridoxal_deC"/>
    <property type="match status" value="1"/>
</dbReference>
<dbReference type="OrthoDB" id="639767at2759"/>
<evidence type="ECO:0000256" key="5">
    <source>
        <dbReference type="ARBA" id="ARBA00022448"/>
    </source>
</evidence>
<dbReference type="GO" id="GO:0019752">
    <property type="term" value="P:carboxylic acid metabolic process"/>
    <property type="evidence" value="ECO:0007669"/>
    <property type="project" value="InterPro"/>
</dbReference>
<evidence type="ECO:0000256" key="1">
    <source>
        <dbReference type="ARBA" id="ARBA00001933"/>
    </source>
</evidence>
<dbReference type="GO" id="GO:0006869">
    <property type="term" value="P:lipid transport"/>
    <property type="evidence" value="ECO:0007669"/>
    <property type="project" value="UniProtKB-KW"/>
</dbReference>
<dbReference type="Gene3D" id="1.20.1340.10">
    <property type="entry name" value="dopa decarboxylase, N-terminal domain"/>
    <property type="match status" value="1"/>
</dbReference>
<evidence type="ECO:0000259" key="18">
    <source>
        <dbReference type="PROSITE" id="PS51847"/>
    </source>
</evidence>
<dbReference type="InterPro" id="IPR010977">
    <property type="entry name" value="Aromatic_deC"/>
</dbReference>
<keyword evidence="12" id="KW-0456">Lyase</keyword>
<comment type="subcellular location">
    <subcellularLocation>
        <location evidence="2">Membrane</location>
    </subcellularLocation>
</comment>
<gene>
    <name evidence="19" type="ORF">A3Q56_00615</name>
</gene>
<keyword evidence="10" id="KW-0446">Lipid-binding</keyword>
<keyword evidence="5" id="KW-0813">Transport</keyword>